<protein>
    <submittedName>
        <fullName evidence="1">snRNA-activating protein complex subunit 43</fullName>
    </submittedName>
</protein>
<evidence type="ECO:0000313" key="2">
    <source>
        <dbReference type="Proteomes" id="UP000078348"/>
    </source>
</evidence>
<gene>
    <name evidence="1" type="ORF">AV274_2795</name>
</gene>
<proteinExistence type="predicted"/>
<dbReference type="EMBL" id="LXWW01000139">
    <property type="protein sequence ID" value="OAO15456.1"/>
    <property type="molecule type" value="Genomic_DNA"/>
</dbReference>
<dbReference type="Pfam" id="PF09808">
    <property type="entry name" value="SNAPC1"/>
    <property type="match status" value="1"/>
</dbReference>
<evidence type="ECO:0000313" key="1">
    <source>
        <dbReference type="EMBL" id="OAO15456.1"/>
    </source>
</evidence>
<keyword evidence="2" id="KW-1185">Reference proteome</keyword>
<organism evidence="1 2">
    <name type="scientific">Blastocystis sp. subtype 1 (strain ATCC 50177 / NandII)</name>
    <dbReference type="NCBI Taxonomy" id="478820"/>
    <lineage>
        <taxon>Eukaryota</taxon>
        <taxon>Sar</taxon>
        <taxon>Stramenopiles</taxon>
        <taxon>Bigyra</taxon>
        <taxon>Opalozoa</taxon>
        <taxon>Opalinata</taxon>
        <taxon>Blastocystidae</taxon>
        <taxon>Blastocystis</taxon>
    </lineage>
</organism>
<dbReference type="InterPro" id="IPR019188">
    <property type="entry name" value="SNAPC1"/>
</dbReference>
<accession>A0A196SGL0</accession>
<dbReference type="Proteomes" id="UP000078348">
    <property type="component" value="Unassembled WGS sequence"/>
</dbReference>
<comment type="caution">
    <text evidence="1">The sequence shown here is derived from an EMBL/GenBank/DDBJ whole genome shotgun (WGS) entry which is preliminary data.</text>
</comment>
<name>A0A196SGL0_BLAHN</name>
<dbReference type="AlphaFoldDB" id="A0A196SGL0"/>
<sequence>MHINFNDLARCYAMNQTYSWEAFRQLWIEKRYYQIHDALNRDVKTLSETNPYCIRLRQCFYEIVSLFVNEIDLYAATAYIYQLYTLYRTQIGMNPNSEEEDPSYPVVCIPIDLNCINTLINMTQALYSIVPLPQDALTVLNELRERKAFLICASIPNYDVDANAKSSLPSVLSAPRVQALLQLDQLKELETEYNGGIQDELSICSGLNELLSEFPEKEVEKDDASTIVTKKKKGERNTTMKLIQRKRQMERHEEEKRSKR</sequence>
<reference evidence="1 2" key="1">
    <citation type="submission" date="2016-05" db="EMBL/GenBank/DDBJ databases">
        <title>Nuclear genome of Blastocystis sp. subtype 1 NandII.</title>
        <authorList>
            <person name="Gentekaki E."/>
            <person name="Curtis B."/>
            <person name="Stairs C."/>
            <person name="Eme L."/>
            <person name="Herman E."/>
            <person name="Klimes V."/>
            <person name="Arias M.C."/>
            <person name="Elias M."/>
            <person name="Hilliou F."/>
            <person name="Klute M."/>
            <person name="Malik S.-B."/>
            <person name="Pightling A."/>
            <person name="Rachubinski R."/>
            <person name="Salas D."/>
            <person name="Schlacht A."/>
            <person name="Suga H."/>
            <person name="Archibald J."/>
            <person name="Ball S.G."/>
            <person name="Clark G."/>
            <person name="Dacks J."/>
            <person name="Van Der Giezen M."/>
            <person name="Tsaousis A."/>
            <person name="Roger A."/>
        </authorList>
    </citation>
    <scope>NUCLEOTIDE SEQUENCE [LARGE SCALE GENOMIC DNA]</scope>
    <source>
        <strain evidence="2">ATCC 50177 / NandII</strain>
    </source>
</reference>